<proteinExistence type="inferred from homology"/>
<dbReference type="PANTHER" id="PTHR15486">
    <property type="entry name" value="ANCIENT UBIQUITOUS PROTEIN"/>
    <property type="match status" value="1"/>
</dbReference>
<dbReference type="SUPFAM" id="SSF69593">
    <property type="entry name" value="Glycerol-3-phosphate (1)-acyltransferase"/>
    <property type="match status" value="1"/>
</dbReference>
<feature type="compositionally biased region" description="Pro residues" evidence="7">
    <location>
        <begin position="47"/>
        <end position="56"/>
    </location>
</feature>
<evidence type="ECO:0000256" key="2">
    <source>
        <dbReference type="ARBA" id="ARBA00007937"/>
    </source>
</evidence>
<dbReference type="HOGENOM" id="CLU_028504_1_0_1"/>
<evidence type="ECO:0000256" key="3">
    <source>
        <dbReference type="ARBA" id="ARBA00022679"/>
    </source>
</evidence>
<evidence type="ECO:0000256" key="7">
    <source>
        <dbReference type="SAM" id="MobiDB-lite"/>
    </source>
</evidence>
<feature type="chain" id="PRO_5002355322" description="Phospholipid/glycerol acyltransferase domain-containing protein" evidence="8">
    <location>
        <begin position="32"/>
        <end position="570"/>
    </location>
</feature>
<dbReference type="GO" id="GO:0010143">
    <property type="term" value="P:cutin biosynthetic process"/>
    <property type="evidence" value="ECO:0007669"/>
    <property type="project" value="TreeGrafter"/>
</dbReference>
<comment type="similarity">
    <text evidence="2">Belongs to the GPAT/DAPAT family.</text>
</comment>
<evidence type="ECO:0000256" key="4">
    <source>
        <dbReference type="ARBA" id="ARBA00022692"/>
    </source>
</evidence>
<dbReference type="SMART" id="SM00563">
    <property type="entry name" value="PlsC"/>
    <property type="match status" value="1"/>
</dbReference>
<dbReference type="EnsemblPlants" id="OMERI01G09590.1">
    <property type="protein sequence ID" value="OMERI01G09590.1"/>
    <property type="gene ID" value="OMERI01G09590"/>
</dbReference>
<sequence>MPTNHSSSSSSLFKPLLAISSLLLLRRLAAAVRHHRGRNTPPASSHVPPPPPPSAPPLELDRLYGRTVVVDVDAWLLLRRGPVDAFTFFMVVAVEAGGFLRGLLLLLAYPLLCLVVVGDGDGGARARAMATVALVGLEEREVARVGRAVMPRFLMAAAAAEGAEAVRAARRSVAVSATLPRVMVEAFLREHVGVDAVVGPELRSVAGVVAGMMDDADAARVAARRLRALLGDEMDQGEADGAGAAVGLVGEGTMHYLFSRYYCKETFTATEADKRRWRPLPPGGECGGVKPLVFHDGRLAFPPTPSAALAMYAYLPFGVALAVSRIVALSLLPFGRATFLVGALTGVHYRLVGAGHDAAAAAGSGGGGRLYVCNHRTLLDPIVVASALGKPVTAVTYSLSRVSEMIAPIRTARLTRDREEDRRNMAALLARGDLVVCPEGTTCREGYLLRFSPLFTELGADVNPVALDARVDMFHGTSTTPAAKWMDPFYFMMNPKPSYRVEFLPRAAAAPAAEDGGRRGDSIRVANRVQRQIGEALGFELTGMTRKDKYMMLAGNEGVAAAAAAIKADN</sequence>
<dbReference type="Pfam" id="PF23270">
    <property type="entry name" value="HAD_RAM2_N"/>
    <property type="match status" value="1"/>
</dbReference>
<accession>A0A0E0C017</accession>
<dbReference type="STRING" id="40149.A0A0E0C017"/>
<keyword evidence="3" id="KW-0808">Transferase</keyword>
<protein>
    <recommendedName>
        <fullName evidence="9">Phospholipid/glycerol acyltransferase domain-containing protein</fullName>
    </recommendedName>
</protein>
<organism evidence="10">
    <name type="scientific">Oryza meridionalis</name>
    <dbReference type="NCBI Taxonomy" id="40149"/>
    <lineage>
        <taxon>Eukaryota</taxon>
        <taxon>Viridiplantae</taxon>
        <taxon>Streptophyta</taxon>
        <taxon>Embryophyta</taxon>
        <taxon>Tracheophyta</taxon>
        <taxon>Spermatophyta</taxon>
        <taxon>Magnoliopsida</taxon>
        <taxon>Liliopsida</taxon>
        <taxon>Poales</taxon>
        <taxon>Poaceae</taxon>
        <taxon>BOP clade</taxon>
        <taxon>Oryzoideae</taxon>
        <taxon>Oryzeae</taxon>
        <taxon>Oryzinae</taxon>
        <taxon>Oryza</taxon>
    </lineage>
</organism>
<evidence type="ECO:0000259" key="9">
    <source>
        <dbReference type="SMART" id="SM00563"/>
    </source>
</evidence>
<feature type="signal peptide" evidence="8">
    <location>
        <begin position="1"/>
        <end position="31"/>
    </location>
</feature>
<dbReference type="GO" id="GO:0090447">
    <property type="term" value="F:glycerol-3-phosphate 2-O-acyltransferase activity"/>
    <property type="evidence" value="ECO:0007669"/>
    <property type="project" value="TreeGrafter"/>
</dbReference>
<name>A0A0E0C017_9ORYZ</name>
<dbReference type="GO" id="GO:0016020">
    <property type="term" value="C:membrane"/>
    <property type="evidence" value="ECO:0007669"/>
    <property type="project" value="UniProtKB-SubCell"/>
</dbReference>
<dbReference type="InterPro" id="IPR056462">
    <property type="entry name" value="HAD_RAM2/GPAT1-8"/>
</dbReference>
<dbReference type="InterPro" id="IPR002123">
    <property type="entry name" value="Plipid/glycerol_acylTrfase"/>
</dbReference>
<evidence type="ECO:0000256" key="5">
    <source>
        <dbReference type="ARBA" id="ARBA00022989"/>
    </source>
</evidence>
<reference evidence="10" key="1">
    <citation type="submission" date="2015-04" db="UniProtKB">
        <authorList>
            <consortium name="EnsemblPlants"/>
        </authorList>
    </citation>
    <scope>IDENTIFICATION</scope>
</reference>
<evidence type="ECO:0000313" key="10">
    <source>
        <dbReference type="EnsemblPlants" id="OMERI01G09590.1"/>
    </source>
</evidence>
<feature type="region of interest" description="Disordered" evidence="7">
    <location>
        <begin position="36"/>
        <end position="57"/>
    </location>
</feature>
<dbReference type="eggNOG" id="ENOG502QRJ7">
    <property type="taxonomic scope" value="Eukaryota"/>
</dbReference>
<feature type="domain" description="Phospholipid/glycerol acyltransferase" evidence="9">
    <location>
        <begin position="369"/>
        <end position="470"/>
    </location>
</feature>
<evidence type="ECO:0000256" key="1">
    <source>
        <dbReference type="ARBA" id="ARBA00004141"/>
    </source>
</evidence>
<keyword evidence="4" id="KW-0812">Transmembrane</keyword>
<evidence type="ECO:0000313" key="11">
    <source>
        <dbReference type="Proteomes" id="UP000008021"/>
    </source>
</evidence>
<keyword evidence="6" id="KW-0472">Membrane</keyword>
<comment type="subcellular location">
    <subcellularLocation>
        <location evidence="1">Membrane</location>
        <topology evidence="1">Multi-pass membrane protein</topology>
    </subcellularLocation>
</comment>
<dbReference type="GO" id="GO:0016791">
    <property type="term" value="F:phosphatase activity"/>
    <property type="evidence" value="ECO:0007669"/>
    <property type="project" value="TreeGrafter"/>
</dbReference>
<evidence type="ECO:0000256" key="6">
    <source>
        <dbReference type="ARBA" id="ARBA00023136"/>
    </source>
</evidence>
<dbReference type="PANTHER" id="PTHR15486:SF51">
    <property type="entry name" value="GLYCEROL-3-PHOSPHATE ACYLTRANSFERASE 1"/>
    <property type="match status" value="1"/>
</dbReference>
<keyword evidence="11" id="KW-1185">Reference proteome</keyword>
<dbReference type="Proteomes" id="UP000008021">
    <property type="component" value="Chromosome 1"/>
</dbReference>
<dbReference type="Pfam" id="PF01553">
    <property type="entry name" value="Acyltransferase"/>
    <property type="match status" value="1"/>
</dbReference>
<dbReference type="AlphaFoldDB" id="A0A0E0C017"/>
<keyword evidence="8" id="KW-0732">Signal</keyword>
<dbReference type="Gramene" id="OMERI01G09590.1">
    <property type="protein sequence ID" value="OMERI01G09590.1"/>
    <property type="gene ID" value="OMERI01G09590"/>
</dbReference>
<reference evidence="10" key="2">
    <citation type="submission" date="2018-05" db="EMBL/GenBank/DDBJ databases">
        <title>OmerRS3 (Oryza meridionalis Reference Sequence Version 3).</title>
        <authorList>
            <person name="Zhang J."/>
            <person name="Kudrna D."/>
            <person name="Lee S."/>
            <person name="Talag J."/>
            <person name="Welchert J."/>
            <person name="Wing R.A."/>
        </authorList>
    </citation>
    <scope>NUCLEOTIDE SEQUENCE [LARGE SCALE GENOMIC DNA]</scope>
    <source>
        <strain evidence="10">cv. OR44</strain>
    </source>
</reference>
<evidence type="ECO:0000256" key="8">
    <source>
        <dbReference type="SAM" id="SignalP"/>
    </source>
</evidence>
<keyword evidence="5" id="KW-1133">Transmembrane helix</keyword>